<comment type="catalytic activity">
    <reaction evidence="1">
        <text>Hydrolysis of terminal non-reducing beta-D-galactose residues in beta-D-galactosides.</text>
        <dbReference type="EC" id="3.2.1.23"/>
    </reaction>
</comment>
<reference evidence="11 12" key="1">
    <citation type="submission" date="2019-06" db="EMBL/GenBank/DDBJ databases">
        <title>Genome sequencing of Zymomonas mobilis strains for genetic engineering and biofuel applications.</title>
        <authorList>
            <person name="Teravest M."/>
        </authorList>
    </citation>
    <scope>NUCLEOTIDE SEQUENCE [LARGE SCALE GENOMIC DNA]</scope>
    <source>
        <strain evidence="11 12">AN0101</strain>
    </source>
</reference>
<keyword evidence="6" id="KW-0325">Glycoprotein</keyword>
<evidence type="ECO:0000313" key="12">
    <source>
        <dbReference type="Proteomes" id="UP000316887"/>
    </source>
</evidence>
<dbReference type="Proteomes" id="UP000316887">
    <property type="component" value="Unassembled WGS sequence"/>
</dbReference>
<feature type="chain" id="PRO_5021719019" description="beta-galactosidase" evidence="9">
    <location>
        <begin position="33"/>
        <end position="1033"/>
    </location>
</feature>
<dbReference type="AlphaFoldDB" id="A0A542W164"/>
<evidence type="ECO:0000256" key="3">
    <source>
        <dbReference type="ARBA" id="ARBA00012756"/>
    </source>
</evidence>
<accession>A0A542W164</accession>
<dbReference type="SUPFAM" id="SSF117100">
    <property type="entry name" value="Beta-galactosidase LacA, domain 3"/>
    <property type="match status" value="1"/>
</dbReference>
<comment type="similarity">
    <text evidence="2 8">Belongs to the glycosyl hydrolase 35 family.</text>
</comment>
<keyword evidence="4 9" id="KW-0732">Signal</keyword>
<dbReference type="Gene3D" id="2.102.20.10">
    <property type="entry name" value="Beta-galactosidase, domain 2"/>
    <property type="match status" value="1"/>
</dbReference>
<evidence type="ECO:0000259" key="10">
    <source>
        <dbReference type="SMART" id="SM01029"/>
    </source>
</evidence>
<dbReference type="PANTHER" id="PTHR23421">
    <property type="entry name" value="BETA-GALACTOSIDASE RELATED"/>
    <property type="match status" value="1"/>
</dbReference>
<dbReference type="SMART" id="SM01029">
    <property type="entry name" value="BetaGal_dom2"/>
    <property type="match status" value="1"/>
</dbReference>
<dbReference type="InterPro" id="IPR001944">
    <property type="entry name" value="Glycoside_Hdrlase_35"/>
</dbReference>
<evidence type="ECO:0000256" key="9">
    <source>
        <dbReference type="SAM" id="SignalP"/>
    </source>
</evidence>
<dbReference type="SUPFAM" id="SSF51445">
    <property type="entry name" value="(Trans)glycosidases"/>
    <property type="match status" value="1"/>
</dbReference>
<dbReference type="EC" id="3.2.1.23" evidence="3"/>
<dbReference type="GO" id="GO:0005975">
    <property type="term" value="P:carbohydrate metabolic process"/>
    <property type="evidence" value="ECO:0007669"/>
    <property type="project" value="InterPro"/>
</dbReference>
<dbReference type="GO" id="GO:0004565">
    <property type="term" value="F:beta-galactosidase activity"/>
    <property type="evidence" value="ECO:0007669"/>
    <property type="project" value="UniProtKB-EC"/>
</dbReference>
<dbReference type="Pfam" id="PF13364">
    <property type="entry name" value="BetaGal_ABD2"/>
    <property type="match status" value="2"/>
</dbReference>
<dbReference type="RefSeq" id="WP_141919671.1">
    <property type="nucleotide sequence ID" value="NZ_VFOF01000001.1"/>
</dbReference>
<organism evidence="11 12">
    <name type="scientific">Zymomonas mobilis</name>
    <dbReference type="NCBI Taxonomy" id="542"/>
    <lineage>
        <taxon>Bacteria</taxon>
        <taxon>Pseudomonadati</taxon>
        <taxon>Pseudomonadota</taxon>
        <taxon>Alphaproteobacteria</taxon>
        <taxon>Sphingomonadales</taxon>
        <taxon>Zymomonadaceae</taxon>
        <taxon>Zymomonas</taxon>
    </lineage>
</organism>
<evidence type="ECO:0000256" key="8">
    <source>
        <dbReference type="RuleBase" id="RU003679"/>
    </source>
</evidence>
<dbReference type="Pfam" id="PF10435">
    <property type="entry name" value="BetaGal_dom2"/>
    <property type="match status" value="1"/>
</dbReference>
<dbReference type="Pfam" id="PF13363">
    <property type="entry name" value="BetaGal_dom3"/>
    <property type="match status" value="1"/>
</dbReference>
<feature type="signal peptide" evidence="9">
    <location>
        <begin position="1"/>
        <end position="32"/>
    </location>
</feature>
<evidence type="ECO:0000256" key="6">
    <source>
        <dbReference type="ARBA" id="ARBA00023180"/>
    </source>
</evidence>
<dbReference type="InterPro" id="IPR018954">
    <property type="entry name" value="Betagal_dom2"/>
</dbReference>
<dbReference type="PRINTS" id="PR00742">
    <property type="entry name" value="GLHYDRLASE35"/>
</dbReference>
<dbReference type="Gene3D" id="3.20.20.80">
    <property type="entry name" value="Glycosidases"/>
    <property type="match status" value="1"/>
</dbReference>
<proteinExistence type="inferred from homology"/>
<dbReference type="EMBL" id="VFOF01000001">
    <property type="protein sequence ID" value="TQL17320.1"/>
    <property type="molecule type" value="Genomic_DNA"/>
</dbReference>
<evidence type="ECO:0000256" key="1">
    <source>
        <dbReference type="ARBA" id="ARBA00001412"/>
    </source>
</evidence>
<dbReference type="InterPro" id="IPR025300">
    <property type="entry name" value="BetaGal_jelly_roll_dom"/>
</dbReference>
<dbReference type="InterPro" id="IPR017853">
    <property type="entry name" value="GH"/>
</dbReference>
<name>A0A542W164_ZYMMB</name>
<dbReference type="Gene3D" id="2.60.120.260">
    <property type="entry name" value="Galactose-binding domain-like"/>
    <property type="match status" value="2"/>
</dbReference>
<protein>
    <recommendedName>
        <fullName evidence="3">beta-galactosidase</fullName>
        <ecNumber evidence="3">3.2.1.23</ecNumber>
    </recommendedName>
</protein>
<dbReference type="SUPFAM" id="SSF49785">
    <property type="entry name" value="Galactose-binding domain-like"/>
    <property type="match status" value="2"/>
</dbReference>
<evidence type="ECO:0000256" key="4">
    <source>
        <dbReference type="ARBA" id="ARBA00022729"/>
    </source>
</evidence>
<comment type="caution">
    <text evidence="11">The sequence shown here is derived from an EMBL/GenBank/DDBJ whole genome shotgun (WGS) entry which is preliminary data.</text>
</comment>
<dbReference type="Pfam" id="PF01301">
    <property type="entry name" value="Glyco_hydro_35"/>
    <property type="match status" value="1"/>
</dbReference>
<dbReference type="OrthoDB" id="9813184at2"/>
<dbReference type="InterPro" id="IPR008979">
    <property type="entry name" value="Galactose-bd-like_sf"/>
</dbReference>
<evidence type="ECO:0000313" key="11">
    <source>
        <dbReference type="EMBL" id="TQL17320.1"/>
    </source>
</evidence>
<keyword evidence="5" id="KW-0378">Hydrolase</keyword>
<evidence type="ECO:0000256" key="2">
    <source>
        <dbReference type="ARBA" id="ARBA00009809"/>
    </source>
</evidence>
<dbReference type="InterPro" id="IPR036833">
    <property type="entry name" value="BetaGal_dom3_sf"/>
</dbReference>
<gene>
    <name evidence="11" type="ORF">FBY58_0892</name>
</gene>
<feature type="domain" description="Beta-galactosidase" evidence="10">
    <location>
        <begin position="413"/>
        <end position="596"/>
    </location>
</feature>
<evidence type="ECO:0000256" key="5">
    <source>
        <dbReference type="ARBA" id="ARBA00022801"/>
    </source>
</evidence>
<sequence length="1033" mass="114664">MDKMDKIAKKFRLGASILSLLLPPVLSQTAFAAADNSDKILSRPVKGRDITVSLPAEKTVRITFDRYSAMIDSHRFLIWSGEFDPFRLPSPSLWQDIFEKMKAIGFNTVTIQLDWAYHSPAPGVYDFNGIRDIDRLLSMAKVAGLYVVVRIGPYADADLSRGGFPGWLTRQKVDARSDDPVYLAAVDEWLTHINAIISRHQYDGDKGNVILYQVEDRLGDPSPVKRRYMAHLYAKARHDGITLPIFHNESGPVGDWLSVARSGDDSANLIDLHGFSINTTRFCDTQNQALRETSPPDLGYYNLDNTANFLKRPATSLITIEDGNADYWGSNGQYNCLVNSNDERHQSLILGNNLINGLTNQTLRMVYGGINWGWLGQSGRITSFDYGAPIDEARNLRPKADGLKRLGQFIAAFSDITKMAPGAIIVPTSSHVRVLHNVNPDTSSHLFFITHKPANSLHDSKFTFSVALPDGTYSIPEEGNLELNGHDSKYLIAAFNLGRNRLVYSTSQYQTSIVQGEHDVALFNGRQGEAGETILRYETKPRVTVIEGNAQYFYDPDRHDLRLNYIHSGLIRIKIENGGPVPLILLIGDEKESARFARLSTEAGDVLVRGPSLIRQASSTDLTLSLRGDTASQEFLEIWAPPTITNVEWNDHRVNFSRNFLNGNFIAKDFLPEPETFNLPNLMNLNWQAAEGTPEARPNFDDSHWQKAEDISDNAIIPPPEGQPNLNADSYGFHDGDIWYRGHFVGDPQAKTLTLHYGAGGSGFLQLWMDGQFLGENEIESGLSQPSTRNTVRFKLPDSAQKAGDHVFSVMIRLNGHREDNADNNMQRAPSGLIAASLAEPSSAAYAVPISWRIQGNDGGENLIDTDRGALNNGGQFGERSGWHLPGYSDDNWTSSDITHLSSTPGTTWYRTHIKLSLPKQNDITLGLAIGEADKIRSKSHYRMLIFVNGWNIGQYISHIGPQNVFSIPPGIIDHNGDNILALAVTSDGTAFDKDNTQIEPIHLTVLHNVRGGVPVEKIDAANWKDIKEAKDQ</sequence>
<evidence type="ECO:0000256" key="7">
    <source>
        <dbReference type="ARBA" id="ARBA00023295"/>
    </source>
</evidence>
<dbReference type="InterPro" id="IPR025972">
    <property type="entry name" value="BetaGal_dom3"/>
</dbReference>
<keyword evidence="7" id="KW-0326">Glycosidase</keyword>
<dbReference type="SUPFAM" id="SSF51011">
    <property type="entry name" value="Glycosyl hydrolase domain"/>
    <property type="match status" value="1"/>
</dbReference>
<dbReference type="InterPro" id="IPR037110">
    <property type="entry name" value="Betagal_dom2_sf"/>
</dbReference>
<dbReference type="InterPro" id="IPR031330">
    <property type="entry name" value="Gly_Hdrlase_35_cat"/>
</dbReference>